<dbReference type="GO" id="GO:0008061">
    <property type="term" value="F:chitin binding"/>
    <property type="evidence" value="ECO:0007669"/>
    <property type="project" value="InterPro"/>
</dbReference>
<evidence type="ECO:0000259" key="7">
    <source>
        <dbReference type="PROSITE" id="PS51910"/>
    </source>
</evidence>
<dbReference type="Pfam" id="PF00704">
    <property type="entry name" value="Glyco_hydro_18"/>
    <property type="match status" value="1"/>
</dbReference>
<dbReference type="Pfam" id="PF00652">
    <property type="entry name" value="Ricin_B_lectin"/>
    <property type="match status" value="2"/>
</dbReference>
<dbReference type="Gene3D" id="3.60.10.10">
    <property type="entry name" value="Endonuclease/exonuclease/phosphatase"/>
    <property type="match status" value="1"/>
</dbReference>
<dbReference type="InterPro" id="IPR001579">
    <property type="entry name" value="Glyco_hydro_18_chit_AS"/>
</dbReference>
<keyword evidence="4" id="KW-0146">Chitin degradation</keyword>
<dbReference type="Gene3D" id="3.10.50.10">
    <property type="match status" value="1"/>
</dbReference>
<evidence type="ECO:0000313" key="8">
    <source>
        <dbReference type="EMBL" id="SMD24630.1"/>
    </source>
</evidence>
<dbReference type="InterPro" id="IPR050314">
    <property type="entry name" value="Glycosyl_Hydrlase_18"/>
</dbReference>
<keyword evidence="4" id="KW-0119">Carbohydrate metabolism</keyword>
<gene>
    <name evidence="8" type="ORF">SAMN05661093_08688</name>
</gene>
<dbReference type="GO" id="GO:0006032">
    <property type="term" value="P:chitin catabolic process"/>
    <property type="evidence" value="ECO:0007669"/>
    <property type="project" value="UniProtKB-KW"/>
</dbReference>
<evidence type="ECO:0000313" key="9">
    <source>
        <dbReference type="Proteomes" id="UP000192674"/>
    </source>
</evidence>
<dbReference type="InterPro" id="IPR000772">
    <property type="entry name" value="Ricin_B_lectin"/>
</dbReference>
<dbReference type="PANTHER" id="PTHR11177">
    <property type="entry name" value="CHITINASE"/>
    <property type="match status" value="1"/>
</dbReference>
<dbReference type="Gene3D" id="3.20.20.80">
    <property type="entry name" value="Glycosidases"/>
    <property type="match status" value="1"/>
</dbReference>
<dbReference type="PROSITE" id="PS50231">
    <property type="entry name" value="RICIN_B_LECTIN"/>
    <property type="match status" value="2"/>
</dbReference>
<dbReference type="SUPFAM" id="SSF56219">
    <property type="entry name" value="DNase I-like"/>
    <property type="match status" value="1"/>
</dbReference>
<dbReference type="AlphaFoldDB" id="A0A1W2FRT6"/>
<dbReference type="InterPro" id="IPR017853">
    <property type="entry name" value="GH"/>
</dbReference>
<evidence type="ECO:0000256" key="6">
    <source>
        <dbReference type="RuleBase" id="RU000489"/>
    </source>
</evidence>
<dbReference type="SUPFAM" id="SSF54556">
    <property type="entry name" value="Chitinase insertion domain"/>
    <property type="match status" value="1"/>
</dbReference>
<proteinExistence type="predicted"/>
<dbReference type="SUPFAM" id="SSF50370">
    <property type="entry name" value="Ricin B-like lectins"/>
    <property type="match status" value="2"/>
</dbReference>
<evidence type="ECO:0000256" key="2">
    <source>
        <dbReference type="ARBA" id="ARBA00012729"/>
    </source>
</evidence>
<name>A0A1W2FRT6_KIBAR</name>
<dbReference type="InterPro" id="IPR005135">
    <property type="entry name" value="Endo/exonuclease/phosphatase"/>
</dbReference>
<dbReference type="SUPFAM" id="SSF51445">
    <property type="entry name" value="(Trans)glycosidases"/>
    <property type="match status" value="1"/>
</dbReference>
<keyword evidence="5 6" id="KW-0326">Glycosidase</keyword>
<dbReference type="PANTHER" id="PTHR11177:SF317">
    <property type="entry name" value="CHITINASE 12-RELATED"/>
    <property type="match status" value="1"/>
</dbReference>
<dbReference type="SMART" id="SM00458">
    <property type="entry name" value="RICIN"/>
    <property type="match status" value="2"/>
</dbReference>
<dbReference type="GO" id="GO:0008843">
    <property type="term" value="F:endochitinase activity"/>
    <property type="evidence" value="ECO:0007669"/>
    <property type="project" value="UniProtKB-EC"/>
</dbReference>
<dbReference type="SMART" id="SM00636">
    <property type="entry name" value="Glyco_18"/>
    <property type="match status" value="1"/>
</dbReference>
<dbReference type="GO" id="GO:0005975">
    <property type="term" value="P:carbohydrate metabolic process"/>
    <property type="evidence" value="ECO:0007669"/>
    <property type="project" value="InterPro"/>
</dbReference>
<dbReference type="Gene3D" id="2.80.10.50">
    <property type="match status" value="3"/>
</dbReference>
<dbReference type="CDD" id="cd00161">
    <property type="entry name" value="beta-trefoil_Ricin-like"/>
    <property type="match status" value="2"/>
</dbReference>
<dbReference type="EMBL" id="FWXV01000010">
    <property type="protein sequence ID" value="SMD24630.1"/>
    <property type="molecule type" value="Genomic_DNA"/>
</dbReference>
<evidence type="ECO:0000256" key="4">
    <source>
        <dbReference type="ARBA" id="ARBA00023024"/>
    </source>
</evidence>
<dbReference type="InterPro" id="IPR035992">
    <property type="entry name" value="Ricin_B-like_lectins"/>
</dbReference>
<dbReference type="InterPro" id="IPR036691">
    <property type="entry name" value="Endo/exonu/phosph_ase_sf"/>
</dbReference>
<dbReference type="EC" id="3.2.1.14" evidence="2"/>
<sequence length="1064" mass="114551">MQPTRTVTRWRLLAIALTALLGFGVITVAPPRASAVIGDRPLVTWNIRGATTDDLSVWNSHISQFVVGVTNSPIIALQEVGGHEPANTEGTATNYLNGAHLLPAAMQGQLPPINIQGGPRQVRHSQWTAGHGFFDVYFLQTDTNADTWGGGRVNLAMVTDRPADDVVIVPNPLGPQTGFAARAALGLRFGTTWYFNIHALSGGGNDAPGLLANIDQFVQTQGANHEWIAMGDFNRQPNSVNNGALPAGAAIYGSGRATRPASLNELDWFVYSGGVHPGVQVNVLDQQTAGVSDHLPVLAGQLRAGAEPRDLYSADRALESMAAGGVLDVTRANTSIGTPIISSRRNGGANQSWEVEQYNDGTVRFVGRQSGMCMQSAGSGGQTIQPCTNNRNQRFWREYLGNSEYQLRSAENLDDCLNVRGGQSNPSNDTAVIMYPCQNTPNSRWVFTPANTNSSASKSPEKLSAGVPGPFTLESVRNGGVVDAEKEKTGNGTALISFHRTGGANQGWVPQWHDHGTYDTVSFKGVSSGRCIDIHNSNENVGPGRDLVLFDCTGQDSQLWQPEQLDDGQVLLHSVPHPELCMDIERGPANPDDGRMIVWNCSAAANQQWMFTPYDPTGAPVPPYEEPDHDELITLPDPGQPAERTAYFPSWSIYANELYPKSLDGRGIAGKLTTMVYAFENIDPVNLTCFAANKAGSSDESDTTGNDGASDAWADYQRGFTSDISVDGVADQWEQPLKGNFNQLRKLKAKYPALKILLSIGGWTYSKHFSDAGATDASRKKFVSSCIDMYIKGNLPKIGDDPAGGTGVAAGIFDGFDIDWEFPASANGHAGNHTSPQDTANFTLLLKEFRNQLDALGKGHVRLTAALPAGPGDIDELQVDQLGQVLDMANVMTYDMHGAWETTGPTNFQAPLYDSAESPAARTGLTVNDAVNNYLMRGFPNEKIALGVPLYGRGWTGVPDNGKHGRYQSVTGPTAPFAFSQQPGVAMYKELQAAGKLGSLFYDQQTGGSWVYDGQNFYSIEQPRSLTAKRQYIKNKRLGGIMMYSLEADDLASTLLNAATGFTS</sequence>
<keyword evidence="3 6" id="KW-0378">Hydrolase</keyword>
<dbReference type="PROSITE" id="PS01095">
    <property type="entry name" value="GH18_1"/>
    <property type="match status" value="1"/>
</dbReference>
<dbReference type="PROSITE" id="PS51910">
    <property type="entry name" value="GH18_2"/>
    <property type="match status" value="1"/>
</dbReference>
<dbReference type="Proteomes" id="UP000192674">
    <property type="component" value="Unassembled WGS sequence"/>
</dbReference>
<dbReference type="InterPro" id="IPR011583">
    <property type="entry name" value="Chitinase_II/V-like_cat"/>
</dbReference>
<dbReference type="InterPro" id="IPR029070">
    <property type="entry name" value="Chitinase_insertion_sf"/>
</dbReference>
<protein>
    <recommendedName>
        <fullName evidence="2">chitinase</fullName>
        <ecNumber evidence="2">3.2.1.14</ecNumber>
    </recommendedName>
</protein>
<keyword evidence="9" id="KW-1185">Reference proteome</keyword>
<accession>A0A1W2FRT6</accession>
<dbReference type="InterPro" id="IPR001223">
    <property type="entry name" value="Glyco_hydro18_cat"/>
</dbReference>
<evidence type="ECO:0000256" key="3">
    <source>
        <dbReference type="ARBA" id="ARBA00022801"/>
    </source>
</evidence>
<dbReference type="CDD" id="cd06548">
    <property type="entry name" value="GH18_chitinase"/>
    <property type="match status" value="1"/>
</dbReference>
<comment type="catalytic activity">
    <reaction evidence="1">
        <text>Random endo-hydrolysis of N-acetyl-beta-D-glucosaminide (1-&gt;4)-beta-linkages in chitin and chitodextrins.</text>
        <dbReference type="EC" id="3.2.1.14"/>
    </reaction>
</comment>
<dbReference type="Pfam" id="PF03372">
    <property type="entry name" value="Exo_endo_phos"/>
    <property type="match status" value="1"/>
</dbReference>
<keyword evidence="4" id="KW-0624">Polysaccharide degradation</keyword>
<organism evidence="8 9">
    <name type="scientific">Kibdelosporangium aridum</name>
    <dbReference type="NCBI Taxonomy" id="2030"/>
    <lineage>
        <taxon>Bacteria</taxon>
        <taxon>Bacillati</taxon>
        <taxon>Actinomycetota</taxon>
        <taxon>Actinomycetes</taxon>
        <taxon>Pseudonocardiales</taxon>
        <taxon>Pseudonocardiaceae</taxon>
        <taxon>Kibdelosporangium</taxon>
    </lineage>
</organism>
<evidence type="ECO:0000256" key="1">
    <source>
        <dbReference type="ARBA" id="ARBA00000822"/>
    </source>
</evidence>
<evidence type="ECO:0000256" key="5">
    <source>
        <dbReference type="ARBA" id="ARBA00023295"/>
    </source>
</evidence>
<feature type="domain" description="GH18" evidence="7">
    <location>
        <begin position="642"/>
        <end position="1064"/>
    </location>
</feature>
<reference evidence="8 9" key="1">
    <citation type="submission" date="2017-04" db="EMBL/GenBank/DDBJ databases">
        <authorList>
            <person name="Afonso C.L."/>
            <person name="Miller P.J."/>
            <person name="Scott M.A."/>
            <person name="Spackman E."/>
            <person name="Goraichik I."/>
            <person name="Dimitrov K.M."/>
            <person name="Suarez D.L."/>
            <person name="Swayne D.E."/>
        </authorList>
    </citation>
    <scope>NUCLEOTIDE SEQUENCE [LARGE SCALE GENOMIC DNA]</scope>
    <source>
        <strain evidence="8 9">DSM 43828</strain>
    </source>
</reference>